<accession>A0AC58TT41</accession>
<reference evidence="1" key="1">
    <citation type="journal article" date="2014" name="Nat. Commun.">
        <title>The tobacco genome sequence and its comparison with those of tomato and potato.</title>
        <authorList>
            <person name="Sierro N."/>
            <person name="Battey J.N."/>
            <person name="Ouadi S."/>
            <person name="Bakaher N."/>
            <person name="Bovet L."/>
            <person name="Willig A."/>
            <person name="Goepfert S."/>
            <person name="Peitsch M.C."/>
            <person name="Ivanov N.V."/>
        </authorList>
    </citation>
    <scope>NUCLEOTIDE SEQUENCE [LARGE SCALE GENOMIC DNA]</scope>
</reference>
<sequence>MVEVEESEQEVEAPVEEQIVVEAKEVPEELNVEEVNQKRPPPPFPQRRVRKVDDSKLERFYDILKQLSINIPFVEAFQEISGFAKYLKDLITKKRTTKNEVVNMTQWVSSIIATITVQKKEEPGAFIIPCNIGACDFARALCDNGASINIMPLSIYKQAGLGMSRPTSMRFQMADRSIKRLVGIVDDVLRKVGEFHLPTDFVILDCVVDKEIPIILGRPFLATGRAIMDSKWNEIKFCVNDEEVTFQASKGMKLPHEYERISEVVKKEIINWLDIGVVYPIAGSSWTLNGAQINYTVTEQELLTIVYAFEKFRAYFLGSKMIVYTDHATLCYLMAKKDEKPRLILLEEAGRPKEDLEINDAFPNERILALSNKFAPWYADITNFLFGTPRAILSDGGSHFCNKAFGRLLEKYGVNHKVATPYHPQSSGQVVSNREIKNILAKTINANRTDWSRKLDDALWAYRTTFKTPIGTSLYRLVFGKACHLLVELEHKAMWALKKLNLDWAEAANRRMTQLNEMEEFCLHAYESSAMHKERMKFVHDKKILKREFNSSDLVLLFNSRLKLFSGKLKSKWSWPFKVVSVSPYGATEQDSEDGIQTFKIEKVDVCARVQAEARRKLGENLKLRFGIKGSIDMCKTTLSKRNILEDNQLSLNGLSKHYPHILENIKQRKWEFLIEASDEYNETIIREFYASYGASRSAPQKRNRIFSKYVRVRGVEVGYCPETINEQYFKDWRLGTTEYDAKVANKHNERAWVASVIVKGTPTWIDPQHKIFKEDLTREGRY</sequence>
<proteinExistence type="predicted"/>
<gene>
    <name evidence="2" type="primary">LOC142176457</name>
</gene>
<dbReference type="Proteomes" id="UP000790787">
    <property type="component" value="Chromosome 3"/>
</dbReference>
<dbReference type="RefSeq" id="XP_075100380.1">
    <property type="nucleotide sequence ID" value="XM_075244279.1"/>
</dbReference>
<evidence type="ECO:0000313" key="2">
    <source>
        <dbReference type="RefSeq" id="XP_075100380.1"/>
    </source>
</evidence>
<organism evidence="1 2">
    <name type="scientific">Nicotiana tabacum</name>
    <name type="common">Common tobacco</name>
    <dbReference type="NCBI Taxonomy" id="4097"/>
    <lineage>
        <taxon>Eukaryota</taxon>
        <taxon>Viridiplantae</taxon>
        <taxon>Streptophyta</taxon>
        <taxon>Embryophyta</taxon>
        <taxon>Tracheophyta</taxon>
        <taxon>Spermatophyta</taxon>
        <taxon>Magnoliopsida</taxon>
        <taxon>eudicotyledons</taxon>
        <taxon>Gunneridae</taxon>
        <taxon>Pentapetalae</taxon>
        <taxon>asterids</taxon>
        <taxon>lamiids</taxon>
        <taxon>Solanales</taxon>
        <taxon>Solanaceae</taxon>
        <taxon>Nicotianoideae</taxon>
        <taxon>Nicotianeae</taxon>
        <taxon>Nicotiana</taxon>
    </lineage>
</organism>
<protein>
    <submittedName>
        <fullName evidence="2">Uncharacterized protein LOC142176457</fullName>
    </submittedName>
</protein>
<reference evidence="2" key="2">
    <citation type="submission" date="2025-08" db="UniProtKB">
        <authorList>
            <consortium name="RefSeq"/>
        </authorList>
    </citation>
    <scope>IDENTIFICATION</scope>
    <source>
        <tissue evidence="2">Leaf</tissue>
    </source>
</reference>
<evidence type="ECO:0000313" key="1">
    <source>
        <dbReference type="Proteomes" id="UP000790787"/>
    </source>
</evidence>
<keyword evidence="1" id="KW-1185">Reference proteome</keyword>
<name>A0AC58TT41_TOBAC</name>